<feature type="region of interest" description="Disordered" evidence="1">
    <location>
        <begin position="145"/>
        <end position="211"/>
    </location>
</feature>
<feature type="compositionally biased region" description="Polar residues" evidence="1">
    <location>
        <begin position="77"/>
        <end position="86"/>
    </location>
</feature>
<dbReference type="Pfam" id="PF15559">
    <property type="entry name" value="DUF4660"/>
    <property type="match status" value="1"/>
</dbReference>
<proteinExistence type="predicted"/>
<evidence type="ECO:0000313" key="2">
    <source>
        <dbReference type="EMBL" id="CEK80446.1"/>
    </source>
</evidence>
<sequence length="211" mass="23225">KLSTKMASKGPKPSSLSRYFKDLDEFDCSSDEGDEEISNTVTNSDDKTNKLTTQNSTSNNSSVKSENHSVSVKKVSSGENANTKSQVTEDVKDNTNLANKKCKLPSALECLNTQSNPTFLKTQQKKEVNWDTCQKRLEGDADSAVLDYKSNSVPPPSSYEPITDPGIKVVDSEGRKRKTIGDELEDQMTSSRAYKVHKEDKDADNDDDNGS</sequence>
<organism evidence="2">
    <name type="scientific">Arion vulgaris</name>
    <dbReference type="NCBI Taxonomy" id="1028688"/>
    <lineage>
        <taxon>Eukaryota</taxon>
        <taxon>Metazoa</taxon>
        <taxon>Spiralia</taxon>
        <taxon>Lophotrochozoa</taxon>
        <taxon>Mollusca</taxon>
        <taxon>Gastropoda</taxon>
        <taxon>Heterobranchia</taxon>
        <taxon>Euthyneura</taxon>
        <taxon>Panpulmonata</taxon>
        <taxon>Eupulmonata</taxon>
        <taxon>Stylommatophora</taxon>
        <taxon>Helicina</taxon>
        <taxon>Arionoidea</taxon>
        <taxon>Arionidae</taxon>
        <taxon>Arion</taxon>
    </lineage>
</organism>
<evidence type="ECO:0000256" key="1">
    <source>
        <dbReference type="SAM" id="MobiDB-lite"/>
    </source>
</evidence>
<feature type="non-terminal residue" evidence="2">
    <location>
        <position position="1"/>
    </location>
</feature>
<dbReference type="EMBL" id="HACG01033581">
    <property type="protein sequence ID" value="CEK80446.1"/>
    <property type="molecule type" value="Transcribed_RNA"/>
</dbReference>
<feature type="region of interest" description="Disordered" evidence="1">
    <location>
        <begin position="29"/>
        <end position="94"/>
    </location>
</feature>
<dbReference type="AlphaFoldDB" id="A0A0B7AKD2"/>
<name>A0A0B7AKD2_9EUPU</name>
<gene>
    <name evidence="2" type="primary">ORF120977</name>
</gene>
<feature type="compositionally biased region" description="Acidic residues" evidence="1">
    <location>
        <begin position="202"/>
        <end position="211"/>
    </location>
</feature>
<feature type="compositionally biased region" description="Low complexity" evidence="1">
    <location>
        <begin position="50"/>
        <end position="64"/>
    </location>
</feature>
<protein>
    <submittedName>
        <fullName evidence="2">Uncharacterized protein</fullName>
    </submittedName>
</protein>
<dbReference type="InterPro" id="IPR029089">
    <property type="entry name" value="DUF4660"/>
</dbReference>
<reference evidence="2" key="1">
    <citation type="submission" date="2014-12" db="EMBL/GenBank/DDBJ databases">
        <title>Insight into the proteome of Arion vulgaris.</title>
        <authorList>
            <person name="Aradska J."/>
            <person name="Bulat T."/>
            <person name="Smidak R."/>
            <person name="Sarate P."/>
            <person name="Gangsoo J."/>
            <person name="Sialana F."/>
            <person name="Bilban M."/>
            <person name="Lubec G."/>
        </authorList>
    </citation>
    <scope>NUCLEOTIDE SEQUENCE</scope>
    <source>
        <tissue evidence="2">Skin</tissue>
    </source>
</reference>
<accession>A0A0B7AKD2</accession>